<dbReference type="PANTHER" id="PTHR13395">
    <property type="entry name" value="SISTER CHROMATID COHESION PROTEIN DCC1-RELATED"/>
    <property type="match status" value="1"/>
</dbReference>
<dbReference type="AlphaFoldDB" id="A0A1L9SVD5"/>
<dbReference type="GO" id="GO:0000785">
    <property type="term" value="C:chromatin"/>
    <property type="evidence" value="ECO:0007669"/>
    <property type="project" value="TreeGrafter"/>
</dbReference>
<evidence type="ECO:0000256" key="2">
    <source>
        <dbReference type="ARBA" id="ARBA00022705"/>
    </source>
</evidence>
<dbReference type="OrthoDB" id="5199543at2759"/>
<evidence type="ECO:0000256" key="1">
    <source>
        <dbReference type="ARBA" id="ARBA00007017"/>
    </source>
</evidence>
<evidence type="ECO:0008006" key="5">
    <source>
        <dbReference type="Google" id="ProtNLM"/>
    </source>
</evidence>
<sequence>MSTQGAPSVRFTHTSPQQGFKLLELPPELLNLLTSDDAPIIEIKTPSKIIQSTASSDGREFINLCTPSQTYRVRQVQSSNSIHVMKPSEVPPDATSLNPEDAFVSSMTAIAKCGSTLELHTPPEGFGVCLMLQNGLRVYDRLSSEGPMMDMDMDMDMEDTSMGGGNDINQRVARERLFADVPVSREQCEKGWVDLCAFVHGSPGTCWRPSAVVRLDVWKRVMEGSILQGIDLEKQFLILDLWKAVRDDDDDDDEEPFPRPLFDAVIRRLCDSETIREEFKWASIDRLLCIQWVGETYLEAMAPMATSAITRNEFLNAWRDHLPESWREEVALSKLTEGCYALPEPTTIYHTSETERERIKRGIQRGGTTAASAAATAKTTRNWHELFKSQRR</sequence>
<dbReference type="Pfam" id="PF09724">
    <property type="entry name" value="Dcc1"/>
    <property type="match status" value="1"/>
</dbReference>
<dbReference type="GO" id="GO:0000775">
    <property type="term" value="C:chromosome, centromeric region"/>
    <property type="evidence" value="ECO:0007669"/>
    <property type="project" value="TreeGrafter"/>
</dbReference>
<dbReference type="Proteomes" id="UP000184188">
    <property type="component" value="Unassembled WGS sequence"/>
</dbReference>
<keyword evidence="2" id="KW-0235">DNA replication</keyword>
<dbReference type="EMBL" id="KV878336">
    <property type="protein sequence ID" value="OJJ51175.1"/>
    <property type="molecule type" value="Genomic_DNA"/>
</dbReference>
<dbReference type="GO" id="GO:0031390">
    <property type="term" value="C:Ctf18 RFC-like complex"/>
    <property type="evidence" value="ECO:0007669"/>
    <property type="project" value="InterPro"/>
</dbReference>
<dbReference type="GO" id="GO:0006260">
    <property type="term" value="P:DNA replication"/>
    <property type="evidence" value="ECO:0007669"/>
    <property type="project" value="UniProtKB-KW"/>
</dbReference>
<gene>
    <name evidence="3" type="ORF">ASPZODRAFT_138284</name>
</gene>
<organism evidence="3 4">
    <name type="scientific">Penicilliopsis zonata CBS 506.65</name>
    <dbReference type="NCBI Taxonomy" id="1073090"/>
    <lineage>
        <taxon>Eukaryota</taxon>
        <taxon>Fungi</taxon>
        <taxon>Dikarya</taxon>
        <taxon>Ascomycota</taxon>
        <taxon>Pezizomycotina</taxon>
        <taxon>Eurotiomycetes</taxon>
        <taxon>Eurotiomycetidae</taxon>
        <taxon>Eurotiales</taxon>
        <taxon>Aspergillaceae</taxon>
        <taxon>Penicilliopsis</taxon>
    </lineage>
</organism>
<name>A0A1L9SVD5_9EURO</name>
<proteinExistence type="inferred from homology"/>
<comment type="similarity">
    <text evidence="1">Belongs to the DCC1 family.</text>
</comment>
<accession>A0A1L9SVD5</accession>
<dbReference type="PANTHER" id="PTHR13395:SF6">
    <property type="entry name" value="SISTER CHROMATID COHESION PROTEIN DCC1"/>
    <property type="match status" value="1"/>
</dbReference>
<dbReference type="GeneID" id="34610903"/>
<dbReference type="VEuPathDB" id="FungiDB:ASPZODRAFT_138284"/>
<protein>
    <recommendedName>
        <fullName evidence="5">Sister chromatid cohesion protein Dcc1</fullName>
    </recommendedName>
</protein>
<dbReference type="RefSeq" id="XP_022585685.1">
    <property type="nucleotide sequence ID" value="XM_022724438.1"/>
</dbReference>
<dbReference type="GO" id="GO:0034088">
    <property type="term" value="P:maintenance of mitotic sister chromatid cohesion"/>
    <property type="evidence" value="ECO:0007669"/>
    <property type="project" value="TreeGrafter"/>
</dbReference>
<dbReference type="STRING" id="1073090.A0A1L9SVD5"/>
<evidence type="ECO:0000313" key="4">
    <source>
        <dbReference type="Proteomes" id="UP000184188"/>
    </source>
</evidence>
<keyword evidence="4" id="KW-1185">Reference proteome</keyword>
<reference evidence="4" key="1">
    <citation type="journal article" date="2017" name="Genome Biol.">
        <title>Comparative genomics reveals high biological diversity and specific adaptations in the industrially and medically important fungal genus Aspergillus.</title>
        <authorList>
            <person name="de Vries R.P."/>
            <person name="Riley R."/>
            <person name="Wiebenga A."/>
            <person name="Aguilar-Osorio G."/>
            <person name="Amillis S."/>
            <person name="Uchima C.A."/>
            <person name="Anderluh G."/>
            <person name="Asadollahi M."/>
            <person name="Askin M."/>
            <person name="Barry K."/>
            <person name="Battaglia E."/>
            <person name="Bayram O."/>
            <person name="Benocci T."/>
            <person name="Braus-Stromeyer S.A."/>
            <person name="Caldana C."/>
            <person name="Canovas D."/>
            <person name="Cerqueira G.C."/>
            <person name="Chen F."/>
            <person name="Chen W."/>
            <person name="Choi C."/>
            <person name="Clum A."/>
            <person name="Dos Santos R.A."/>
            <person name="Damasio A.R."/>
            <person name="Diallinas G."/>
            <person name="Emri T."/>
            <person name="Fekete E."/>
            <person name="Flipphi M."/>
            <person name="Freyberg S."/>
            <person name="Gallo A."/>
            <person name="Gournas C."/>
            <person name="Habgood R."/>
            <person name="Hainaut M."/>
            <person name="Harispe M.L."/>
            <person name="Henrissat B."/>
            <person name="Hilden K.S."/>
            <person name="Hope R."/>
            <person name="Hossain A."/>
            <person name="Karabika E."/>
            <person name="Karaffa L."/>
            <person name="Karanyi Z."/>
            <person name="Krasevec N."/>
            <person name="Kuo A."/>
            <person name="Kusch H."/>
            <person name="LaButti K."/>
            <person name="Lagendijk E.L."/>
            <person name="Lapidus A."/>
            <person name="Levasseur A."/>
            <person name="Lindquist E."/>
            <person name="Lipzen A."/>
            <person name="Logrieco A.F."/>
            <person name="MacCabe A."/>
            <person name="Maekelae M.R."/>
            <person name="Malavazi I."/>
            <person name="Melin P."/>
            <person name="Meyer V."/>
            <person name="Mielnichuk N."/>
            <person name="Miskei M."/>
            <person name="Molnar A.P."/>
            <person name="Mule G."/>
            <person name="Ngan C.Y."/>
            <person name="Orejas M."/>
            <person name="Orosz E."/>
            <person name="Ouedraogo J.P."/>
            <person name="Overkamp K.M."/>
            <person name="Park H.-S."/>
            <person name="Perrone G."/>
            <person name="Piumi F."/>
            <person name="Punt P.J."/>
            <person name="Ram A.F."/>
            <person name="Ramon A."/>
            <person name="Rauscher S."/>
            <person name="Record E."/>
            <person name="Riano-Pachon D.M."/>
            <person name="Robert V."/>
            <person name="Roehrig J."/>
            <person name="Ruller R."/>
            <person name="Salamov A."/>
            <person name="Salih N.S."/>
            <person name="Samson R.A."/>
            <person name="Sandor E."/>
            <person name="Sanguinetti M."/>
            <person name="Schuetze T."/>
            <person name="Sepcic K."/>
            <person name="Shelest E."/>
            <person name="Sherlock G."/>
            <person name="Sophianopoulou V."/>
            <person name="Squina F.M."/>
            <person name="Sun H."/>
            <person name="Susca A."/>
            <person name="Todd R.B."/>
            <person name="Tsang A."/>
            <person name="Unkles S.E."/>
            <person name="van de Wiele N."/>
            <person name="van Rossen-Uffink D."/>
            <person name="Oliveira J.V."/>
            <person name="Vesth T.C."/>
            <person name="Visser J."/>
            <person name="Yu J.-H."/>
            <person name="Zhou M."/>
            <person name="Andersen M.R."/>
            <person name="Archer D.B."/>
            <person name="Baker S.E."/>
            <person name="Benoit I."/>
            <person name="Brakhage A.A."/>
            <person name="Braus G.H."/>
            <person name="Fischer R."/>
            <person name="Frisvad J.C."/>
            <person name="Goldman G.H."/>
            <person name="Houbraken J."/>
            <person name="Oakley B."/>
            <person name="Pocsi I."/>
            <person name="Scazzocchio C."/>
            <person name="Seiboth B."/>
            <person name="vanKuyk P.A."/>
            <person name="Wortman J."/>
            <person name="Dyer P.S."/>
            <person name="Grigoriev I.V."/>
        </authorList>
    </citation>
    <scope>NUCLEOTIDE SEQUENCE [LARGE SCALE GENOMIC DNA]</scope>
    <source>
        <strain evidence="4">CBS 506.65</strain>
    </source>
</reference>
<dbReference type="InterPro" id="IPR019128">
    <property type="entry name" value="Dcc1"/>
</dbReference>
<evidence type="ECO:0000313" key="3">
    <source>
        <dbReference type="EMBL" id="OJJ51175.1"/>
    </source>
</evidence>